<feature type="compositionally biased region" description="Low complexity" evidence="1">
    <location>
        <begin position="150"/>
        <end position="159"/>
    </location>
</feature>
<feature type="chain" id="PRO_5043826002" evidence="2">
    <location>
        <begin position="21"/>
        <end position="194"/>
    </location>
</feature>
<sequence>MHITTTAILSTLFLANLSLAVDCQNRSYTTCGDNKTVQYYDLDTGELCPMLDCGGGRAPPKTNEPCCPAYKGTEACVTTKGTLACFKDKMKSTSTDASHTSTSAATKTTEDSRSSTAKTGSESGPSAATRTGTSTKTDSAKADQITAAPTRSDASSGSAAAATTTPVKGAAAGQLAQAVKAVVGVAAVGAVLVV</sequence>
<feature type="region of interest" description="Disordered" evidence="1">
    <location>
        <begin position="93"/>
        <end position="159"/>
    </location>
</feature>
<feature type="signal peptide" evidence="2">
    <location>
        <begin position="1"/>
        <end position="20"/>
    </location>
</feature>
<evidence type="ECO:0000313" key="4">
    <source>
        <dbReference type="Proteomes" id="UP000294847"/>
    </source>
</evidence>
<reference evidence="3 4" key="1">
    <citation type="journal article" date="2019" name="Mol. Biol. Evol.">
        <title>Blast fungal genomes show frequent chromosomal changes, gene gains and losses, and effector gene turnover.</title>
        <authorList>
            <person name="Gomez Luciano L.B."/>
            <person name="Jason Tsai I."/>
            <person name="Chuma I."/>
            <person name="Tosa Y."/>
            <person name="Chen Y.H."/>
            <person name="Li J.Y."/>
            <person name="Li M.Y."/>
            <person name="Jade Lu M.Y."/>
            <person name="Nakayashiki H."/>
            <person name="Li W.H."/>
        </authorList>
    </citation>
    <scope>NUCLEOTIDE SEQUENCE [LARGE SCALE GENOMIC DNA]</scope>
    <source>
        <strain evidence="3">MZ5-1-6</strain>
    </source>
</reference>
<accession>A0A4V1C7M9</accession>
<dbReference type="AlphaFoldDB" id="A0A4V1C7M9"/>
<name>A0A4V1C7M9_PYROR</name>
<protein>
    <submittedName>
        <fullName evidence="3">Uncharacterized protein</fullName>
    </submittedName>
</protein>
<evidence type="ECO:0000256" key="1">
    <source>
        <dbReference type="SAM" id="MobiDB-lite"/>
    </source>
</evidence>
<proteinExistence type="predicted"/>
<evidence type="ECO:0000313" key="3">
    <source>
        <dbReference type="EMBL" id="QBZ63948.1"/>
    </source>
</evidence>
<gene>
    <name evidence="3" type="ORF">PoMZ_05639</name>
</gene>
<dbReference type="VEuPathDB" id="FungiDB:M_BR32_EuGene_00096541"/>
<evidence type="ECO:0000256" key="2">
    <source>
        <dbReference type="SAM" id="SignalP"/>
    </source>
</evidence>
<keyword evidence="2" id="KW-0732">Signal</keyword>
<feature type="compositionally biased region" description="Low complexity" evidence="1">
    <location>
        <begin position="93"/>
        <end position="107"/>
    </location>
</feature>
<organism evidence="3 4">
    <name type="scientific">Pyricularia oryzae</name>
    <name type="common">Rice blast fungus</name>
    <name type="synonym">Magnaporthe oryzae</name>
    <dbReference type="NCBI Taxonomy" id="318829"/>
    <lineage>
        <taxon>Eukaryota</taxon>
        <taxon>Fungi</taxon>
        <taxon>Dikarya</taxon>
        <taxon>Ascomycota</taxon>
        <taxon>Pezizomycotina</taxon>
        <taxon>Sordariomycetes</taxon>
        <taxon>Sordariomycetidae</taxon>
        <taxon>Magnaporthales</taxon>
        <taxon>Pyriculariaceae</taxon>
        <taxon>Pyricularia</taxon>
    </lineage>
</organism>
<feature type="compositionally biased region" description="Polar residues" evidence="1">
    <location>
        <begin position="114"/>
        <end position="137"/>
    </location>
</feature>
<dbReference type="EMBL" id="CP034209">
    <property type="protein sequence ID" value="QBZ63948.1"/>
    <property type="molecule type" value="Genomic_DNA"/>
</dbReference>
<dbReference type="Proteomes" id="UP000294847">
    <property type="component" value="Chromosome 6"/>
</dbReference>